<accession>A0ABX0JDC5</accession>
<dbReference type="InterPro" id="IPR036271">
    <property type="entry name" value="Tet_transcr_reg_TetR-rel_C_sf"/>
</dbReference>
<dbReference type="PANTHER" id="PTHR47506:SF1">
    <property type="entry name" value="HTH-TYPE TRANSCRIPTIONAL REGULATOR YJDC"/>
    <property type="match status" value="1"/>
</dbReference>
<comment type="caution">
    <text evidence="6">The sequence shown here is derived from an EMBL/GenBank/DDBJ whole genome shotgun (WGS) entry which is preliminary data.</text>
</comment>
<dbReference type="EMBL" id="JAAOIW010000019">
    <property type="protein sequence ID" value="NHN34492.1"/>
    <property type="molecule type" value="Genomic_DNA"/>
</dbReference>
<dbReference type="RefSeq" id="WP_166155472.1">
    <property type="nucleotide sequence ID" value="NZ_JAAOIW010000019.1"/>
</dbReference>
<organism evidence="6 7">
    <name type="scientific">Paenibacillus agricola</name>
    <dbReference type="NCBI Taxonomy" id="2716264"/>
    <lineage>
        <taxon>Bacteria</taxon>
        <taxon>Bacillati</taxon>
        <taxon>Bacillota</taxon>
        <taxon>Bacilli</taxon>
        <taxon>Bacillales</taxon>
        <taxon>Paenibacillaceae</taxon>
        <taxon>Paenibacillus</taxon>
    </lineage>
</organism>
<dbReference type="Gene3D" id="1.10.10.60">
    <property type="entry name" value="Homeodomain-like"/>
    <property type="match status" value="1"/>
</dbReference>
<dbReference type="Gene3D" id="1.10.357.10">
    <property type="entry name" value="Tetracycline Repressor, domain 2"/>
    <property type="match status" value="1"/>
</dbReference>
<keyword evidence="2 4" id="KW-0238">DNA-binding</keyword>
<dbReference type="Proteomes" id="UP001165962">
    <property type="component" value="Unassembled WGS sequence"/>
</dbReference>
<dbReference type="InterPro" id="IPR001647">
    <property type="entry name" value="HTH_TetR"/>
</dbReference>
<reference evidence="6" key="1">
    <citation type="submission" date="2020-03" db="EMBL/GenBank/DDBJ databases">
        <title>Draft sequencing of Paenibacilllus sp. S3N08.</title>
        <authorList>
            <person name="Kim D.-U."/>
        </authorList>
    </citation>
    <scope>NUCLEOTIDE SEQUENCE</scope>
    <source>
        <strain evidence="6">S3N08</strain>
    </source>
</reference>
<evidence type="ECO:0000259" key="5">
    <source>
        <dbReference type="PROSITE" id="PS50977"/>
    </source>
</evidence>
<keyword evidence="7" id="KW-1185">Reference proteome</keyword>
<dbReference type="SUPFAM" id="SSF48498">
    <property type="entry name" value="Tetracyclin repressor-like, C-terminal domain"/>
    <property type="match status" value="1"/>
</dbReference>
<evidence type="ECO:0000313" key="6">
    <source>
        <dbReference type="EMBL" id="NHN34492.1"/>
    </source>
</evidence>
<evidence type="ECO:0000313" key="7">
    <source>
        <dbReference type="Proteomes" id="UP001165962"/>
    </source>
</evidence>
<feature type="domain" description="HTH tetR-type" evidence="5">
    <location>
        <begin position="6"/>
        <end position="66"/>
    </location>
</feature>
<evidence type="ECO:0000256" key="4">
    <source>
        <dbReference type="PROSITE-ProRule" id="PRU00335"/>
    </source>
</evidence>
<dbReference type="PROSITE" id="PS50977">
    <property type="entry name" value="HTH_TETR_2"/>
    <property type="match status" value="1"/>
</dbReference>
<keyword evidence="1" id="KW-0805">Transcription regulation</keyword>
<dbReference type="InterPro" id="IPR009057">
    <property type="entry name" value="Homeodomain-like_sf"/>
</dbReference>
<name>A0ABX0JDC5_9BACL</name>
<proteinExistence type="predicted"/>
<dbReference type="Pfam" id="PF00440">
    <property type="entry name" value="TetR_N"/>
    <property type="match status" value="1"/>
</dbReference>
<dbReference type="SUPFAM" id="SSF46689">
    <property type="entry name" value="Homeodomain-like"/>
    <property type="match status" value="1"/>
</dbReference>
<keyword evidence="3" id="KW-0804">Transcription</keyword>
<gene>
    <name evidence="6" type="ORF">G9U52_32380</name>
</gene>
<feature type="DNA-binding region" description="H-T-H motif" evidence="4">
    <location>
        <begin position="29"/>
        <end position="48"/>
    </location>
</feature>
<dbReference type="PANTHER" id="PTHR47506">
    <property type="entry name" value="TRANSCRIPTIONAL REGULATORY PROTEIN"/>
    <property type="match status" value="1"/>
</dbReference>
<evidence type="ECO:0000256" key="1">
    <source>
        <dbReference type="ARBA" id="ARBA00023015"/>
    </source>
</evidence>
<evidence type="ECO:0000256" key="2">
    <source>
        <dbReference type="ARBA" id="ARBA00023125"/>
    </source>
</evidence>
<sequence length="195" mass="22104">MGRNKEFDTALVLHKAMEVFGHYGYEGTSLQNLLDGLGIARQSLYDTYGTKRDLFTTAVKHYVNEKTGMVIAMLDTPGSVKETISHIFHEIVAVLQDEIRCKECFIMQSAIDQIPHDPVLAEFFKQDMQRLEKAFHNALIRAQEQGELSNRHDDLLSLARYLIHARYSLTQAAKLTTDPKVLADISNVTLSTLDY</sequence>
<protein>
    <submittedName>
        <fullName evidence="6">TetR/AcrR family transcriptional regulator</fullName>
    </submittedName>
</protein>
<evidence type="ECO:0000256" key="3">
    <source>
        <dbReference type="ARBA" id="ARBA00023163"/>
    </source>
</evidence>